<proteinExistence type="predicted"/>
<feature type="compositionally biased region" description="Polar residues" evidence="1">
    <location>
        <begin position="60"/>
        <end position="69"/>
    </location>
</feature>
<evidence type="ECO:0000256" key="1">
    <source>
        <dbReference type="SAM" id="MobiDB-lite"/>
    </source>
</evidence>
<accession>A0A6H5GKI7</accession>
<evidence type="ECO:0000313" key="2">
    <source>
        <dbReference type="EMBL" id="CAB0004336.1"/>
    </source>
</evidence>
<protein>
    <submittedName>
        <fullName evidence="2">Uncharacterized protein</fullName>
    </submittedName>
</protein>
<evidence type="ECO:0000313" key="3">
    <source>
        <dbReference type="Proteomes" id="UP000479000"/>
    </source>
</evidence>
<gene>
    <name evidence="2" type="ORF">NTEN_LOCUS9813</name>
</gene>
<name>A0A6H5GKI7_9HEMI</name>
<keyword evidence="3" id="KW-1185">Reference proteome</keyword>
<reference evidence="2 3" key="1">
    <citation type="submission" date="2020-02" db="EMBL/GenBank/DDBJ databases">
        <authorList>
            <person name="Ferguson B K."/>
        </authorList>
    </citation>
    <scope>NUCLEOTIDE SEQUENCE [LARGE SCALE GENOMIC DNA]</scope>
</reference>
<dbReference type="Proteomes" id="UP000479000">
    <property type="component" value="Unassembled WGS sequence"/>
</dbReference>
<feature type="region of interest" description="Disordered" evidence="1">
    <location>
        <begin position="20"/>
        <end position="69"/>
    </location>
</feature>
<organism evidence="2 3">
    <name type="scientific">Nesidiocoris tenuis</name>
    <dbReference type="NCBI Taxonomy" id="355587"/>
    <lineage>
        <taxon>Eukaryota</taxon>
        <taxon>Metazoa</taxon>
        <taxon>Ecdysozoa</taxon>
        <taxon>Arthropoda</taxon>
        <taxon>Hexapoda</taxon>
        <taxon>Insecta</taxon>
        <taxon>Pterygota</taxon>
        <taxon>Neoptera</taxon>
        <taxon>Paraneoptera</taxon>
        <taxon>Hemiptera</taxon>
        <taxon>Heteroptera</taxon>
        <taxon>Panheteroptera</taxon>
        <taxon>Cimicomorpha</taxon>
        <taxon>Miridae</taxon>
        <taxon>Dicyphina</taxon>
        <taxon>Nesidiocoris</taxon>
    </lineage>
</organism>
<feature type="non-terminal residue" evidence="2">
    <location>
        <position position="1"/>
    </location>
</feature>
<dbReference type="EMBL" id="CADCXU010014862">
    <property type="protein sequence ID" value="CAB0004336.1"/>
    <property type="molecule type" value="Genomic_DNA"/>
</dbReference>
<sequence length="69" mass="7948">SMALANTAVQLRSRWRRLRSSAARNGRAEDPGRQSFYDRNQRRSGCLYAGRDVHRRRTPGISTYTHELG</sequence>
<dbReference type="AlphaFoldDB" id="A0A6H5GKI7"/>